<dbReference type="AlphaFoldDB" id="A0A6J6C5H6"/>
<comment type="catalytic activity">
    <reaction evidence="1">
        <text>Hydrolysis of terminal non-reducing alpha-L-rhamnose residues in alpha-L-rhamnosides.</text>
        <dbReference type="EC" id="3.2.1.40"/>
    </reaction>
</comment>
<dbReference type="Gene3D" id="1.50.10.10">
    <property type="match status" value="1"/>
</dbReference>
<dbReference type="EC" id="3.2.1.40" evidence="2"/>
<dbReference type="InterPro" id="IPR008928">
    <property type="entry name" value="6-hairpin_glycosidase_sf"/>
</dbReference>
<evidence type="ECO:0000256" key="2">
    <source>
        <dbReference type="ARBA" id="ARBA00012652"/>
    </source>
</evidence>
<dbReference type="PANTHER" id="PTHR33307">
    <property type="entry name" value="ALPHA-RHAMNOSIDASE (EUROFUNG)"/>
    <property type="match status" value="1"/>
</dbReference>
<dbReference type="GO" id="GO:0005975">
    <property type="term" value="P:carbohydrate metabolic process"/>
    <property type="evidence" value="ECO:0007669"/>
    <property type="project" value="InterPro"/>
</dbReference>
<sequence length="306" mass="33368">MVRWVDYLESKCAPDGLIPEGEFEFGDWLDPDAPADKPWAAKCNSTYISNSFYSFSSLLLSKAADVLGKSDDAKHYKVLADQVAKSAWAKWSKEVSETATGCAIAIELEIAPVAERTAVASKLAALVDKVNGKISTGFLGTPLVMPALSKYGHLDSAYKLLLNEEVPGWLYQINNGATSMWERWDAILPDGSFQSGDLENAGNSMISFNHYAYGAVTTWMYRNVAGISPMIEKPGYEEILFAPTPHASLTWAKASVETRYGTAAIDWKKDGNSYSGTITIPAGSIGWFETKGKRTRFGSGTHSISF</sequence>
<dbReference type="Gene3D" id="2.60.420.10">
    <property type="entry name" value="Maltose phosphorylase, domain 3"/>
    <property type="match status" value="1"/>
</dbReference>
<proteinExistence type="predicted"/>
<keyword evidence="3" id="KW-0378">Hydrolase</keyword>
<reference evidence="6" key="1">
    <citation type="submission" date="2020-05" db="EMBL/GenBank/DDBJ databases">
        <authorList>
            <person name="Chiriac C."/>
            <person name="Salcher M."/>
            <person name="Ghai R."/>
            <person name="Kavagutti S V."/>
        </authorList>
    </citation>
    <scope>NUCLEOTIDE SEQUENCE</scope>
</reference>
<dbReference type="Pfam" id="PF17390">
    <property type="entry name" value="Bac_rhamnosid_C"/>
    <property type="match status" value="1"/>
</dbReference>
<dbReference type="InterPro" id="IPR035396">
    <property type="entry name" value="Bac_rhamnosid6H"/>
</dbReference>
<dbReference type="EMBL" id="CAEZSM010000100">
    <property type="protein sequence ID" value="CAB4546466.1"/>
    <property type="molecule type" value="Genomic_DNA"/>
</dbReference>
<accession>A0A6J6C5H6</accession>
<name>A0A6J6C5H6_9ZZZZ</name>
<dbReference type="SUPFAM" id="SSF48208">
    <property type="entry name" value="Six-hairpin glycosidases"/>
    <property type="match status" value="1"/>
</dbReference>
<feature type="domain" description="Alpha-L-rhamnosidase C-terminal" evidence="5">
    <location>
        <begin position="232"/>
        <end position="284"/>
    </location>
</feature>
<dbReference type="InterPro" id="IPR016007">
    <property type="entry name" value="Alpha_rhamnosid"/>
</dbReference>
<feature type="domain" description="Alpha-L-rhamnosidase six-hairpin glycosidase" evidence="4">
    <location>
        <begin position="1"/>
        <end position="224"/>
    </location>
</feature>
<evidence type="ECO:0000256" key="1">
    <source>
        <dbReference type="ARBA" id="ARBA00001445"/>
    </source>
</evidence>
<evidence type="ECO:0000259" key="5">
    <source>
        <dbReference type="Pfam" id="PF17390"/>
    </source>
</evidence>
<dbReference type="PANTHER" id="PTHR33307:SF6">
    <property type="entry name" value="ALPHA-RHAMNOSIDASE (EUROFUNG)-RELATED"/>
    <property type="match status" value="1"/>
</dbReference>
<dbReference type="InterPro" id="IPR035398">
    <property type="entry name" value="Bac_rhamnosid_C"/>
</dbReference>
<evidence type="ECO:0000259" key="4">
    <source>
        <dbReference type="Pfam" id="PF17389"/>
    </source>
</evidence>
<evidence type="ECO:0000313" key="6">
    <source>
        <dbReference type="EMBL" id="CAB4546466.1"/>
    </source>
</evidence>
<dbReference type="InterPro" id="IPR012341">
    <property type="entry name" value="6hp_glycosidase-like_sf"/>
</dbReference>
<organism evidence="6">
    <name type="scientific">freshwater metagenome</name>
    <dbReference type="NCBI Taxonomy" id="449393"/>
    <lineage>
        <taxon>unclassified sequences</taxon>
        <taxon>metagenomes</taxon>
        <taxon>ecological metagenomes</taxon>
    </lineage>
</organism>
<protein>
    <recommendedName>
        <fullName evidence="2">alpha-L-rhamnosidase</fullName>
        <ecNumber evidence="2">3.2.1.40</ecNumber>
    </recommendedName>
</protein>
<dbReference type="Pfam" id="PF17389">
    <property type="entry name" value="Bac_rhamnosid6H"/>
    <property type="match status" value="1"/>
</dbReference>
<gene>
    <name evidence="6" type="ORF">UFOPK1438_00789</name>
</gene>
<dbReference type="GO" id="GO:0030596">
    <property type="term" value="F:alpha-L-rhamnosidase activity"/>
    <property type="evidence" value="ECO:0007669"/>
    <property type="project" value="UniProtKB-EC"/>
</dbReference>
<evidence type="ECO:0000256" key="3">
    <source>
        <dbReference type="ARBA" id="ARBA00022801"/>
    </source>
</evidence>